<dbReference type="Proteomes" id="UP000180166">
    <property type="component" value="Chromosome"/>
</dbReference>
<dbReference type="KEGG" id="nsr:NS506_06053"/>
<evidence type="ECO:0000313" key="7">
    <source>
        <dbReference type="EMBL" id="GAP31045.1"/>
    </source>
</evidence>
<evidence type="ECO:0000256" key="5">
    <source>
        <dbReference type="SAM" id="Phobius"/>
    </source>
</evidence>
<reference evidence="8" key="1">
    <citation type="submission" date="2015-07" db="EMBL/GenBank/DDBJ databases">
        <title>Nocardia seriolae U-1 whole genome shotgun sequence.</title>
        <authorList>
            <person name="Imajoh M."/>
            <person name="Fukumoto Y."/>
            <person name="Sukeda M."/>
            <person name="Yamane J."/>
            <person name="Yamasaki K."/>
            <person name="Shimizu M."/>
            <person name="Ohnishi K."/>
            <person name="Oshima S."/>
        </authorList>
    </citation>
    <scope>NUCLEOTIDE SEQUENCE [LARGE SCALE GENOMIC DNA]</scope>
    <source>
        <strain evidence="8">U-1</strain>
    </source>
</reference>
<gene>
    <name evidence="6" type="ORF">NS506_06053</name>
    <name evidence="7" type="ORF">NSK11_contig00102-0004</name>
</gene>
<evidence type="ECO:0000256" key="2">
    <source>
        <dbReference type="ARBA" id="ARBA00022692"/>
    </source>
</evidence>
<keyword evidence="3 5" id="KW-1133">Transmembrane helix</keyword>
<organism evidence="7 8">
    <name type="scientific">Nocardia seriolae</name>
    <dbReference type="NCBI Taxonomy" id="37332"/>
    <lineage>
        <taxon>Bacteria</taxon>
        <taxon>Bacillati</taxon>
        <taxon>Actinomycetota</taxon>
        <taxon>Actinomycetes</taxon>
        <taxon>Mycobacteriales</taxon>
        <taxon>Nocardiaceae</taxon>
        <taxon>Nocardia</taxon>
    </lineage>
</organism>
<feature type="transmembrane region" description="Helical" evidence="5">
    <location>
        <begin position="21"/>
        <end position="39"/>
    </location>
</feature>
<dbReference type="PANTHER" id="PTHR36974">
    <property type="entry name" value="MEMBRANE PROTEIN-RELATED"/>
    <property type="match status" value="1"/>
</dbReference>
<keyword evidence="8" id="KW-1185">Reference proteome</keyword>
<dbReference type="InterPro" id="IPR032808">
    <property type="entry name" value="DoxX"/>
</dbReference>
<name>A0A0B8NA86_9NOCA</name>
<evidence type="ECO:0000256" key="1">
    <source>
        <dbReference type="ARBA" id="ARBA00004141"/>
    </source>
</evidence>
<evidence type="ECO:0000313" key="6">
    <source>
        <dbReference type="EMBL" id="APB00090.1"/>
    </source>
</evidence>
<sequence>MTADLSPSAAIQPVGTKSIRTRALLLAALLLGAGTMHFVQPKFFDSLIPPQLPGEPRTYTQVSGVAELASGSLLLLPRTRPLGARLAALIFIAVFPGNLQMAADWLRSDRPTPLKIAALLRLPLQIPLVTTARKVYRGSH</sequence>
<dbReference type="AlphaFoldDB" id="A0A0B8NA86"/>
<evidence type="ECO:0000313" key="9">
    <source>
        <dbReference type="Proteomes" id="UP000180166"/>
    </source>
</evidence>
<keyword evidence="4 5" id="KW-0472">Membrane</keyword>
<keyword evidence="2 5" id="KW-0812">Transmembrane</keyword>
<dbReference type="EMBL" id="BBYQ01000102">
    <property type="protein sequence ID" value="GAP31045.1"/>
    <property type="molecule type" value="Genomic_DNA"/>
</dbReference>
<reference evidence="6 9" key="3">
    <citation type="submission" date="2016-10" db="EMBL/GenBank/DDBJ databases">
        <title>Genome sequence of Nocardia seriolae strain EM150506, isolated from Anguila japonica.</title>
        <authorList>
            <person name="Han H.-J."/>
        </authorList>
    </citation>
    <scope>NUCLEOTIDE SEQUENCE [LARGE SCALE GENOMIC DNA]</scope>
    <source>
        <strain evidence="6 9">EM150506</strain>
    </source>
</reference>
<proteinExistence type="predicted"/>
<evidence type="ECO:0000256" key="3">
    <source>
        <dbReference type="ARBA" id="ARBA00022989"/>
    </source>
</evidence>
<evidence type="ECO:0000256" key="4">
    <source>
        <dbReference type="ARBA" id="ARBA00023136"/>
    </source>
</evidence>
<dbReference type="Proteomes" id="UP000037179">
    <property type="component" value="Unassembled WGS sequence"/>
</dbReference>
<feature type="transmembrane region" description="Helical" evidence="5">
    <location>
        <begin position="83"/>
        <end position="103"/>
    </location>
</feature>
<dbReference type="EMBL" id="CP017839">
    <property type="protein sequence ID" value="APB00090.1"/>
    <property type="molecule type" value="Genomic_DNA"/>
</dbReference>
<dbReference type="PANTHER" id="PTHR36974:SF1">
    <property type="entry name" value="DOXX FAMILY MEMBRANE PROTEIN"/>
    <property type="match status" value="1"/>
</dbReference>
<dbReference type="OrthoDB" id="3267646at2"/>
<comment type="subcellular location">
    <subcellularLocation>
        <location evidence="1">Membrane</location>
        <topology evidence="1">Multi-pass membrane protein</topology>
    </subcellularLocation>
</comment>
<dbReference type="Pfam" id="PF13564">
    <property type="entry name" value="DoxX_2"/>
    <property type="match status" value="1"/>
</dbReference>
<protein>
    <submittedName>
        <fullName evidence="7">Membrane protein</fullName>
    </submittedName>
</protein>
<reference evidence="7 8" key="2">
    <citation type="journal article" date="2016" name="Genome Announc.">
        <title>Draft Genome Sequence of Erythromycin- and Oxytetracycline-Sensitive Nocardia seriolae Strain U-1 (NBRC 110359).</title>
        <authorList>
            <person name="Imajoh M."/>
            <person name="Sukeda M."/>
            <person name="Shimizu M."/>
            <person name="Yamane J."/>
            <person name="Ohnishi K."/>
            <person name="Oshima S."/>
        </authorList>
    </citation>
    <scope>NUCLEOTIDE SEQUENCE [LARGE SCALE GENOMIC DNA]</scope>
    <source>
        <strain evidence="7 8">U-1</strain>
    </source>
</reference>
<dbReference type="GO" id="GO:0016020">
    <property type="term" value="C:membrane"/>
    <property type="evidence" value="ECO:0007669"/>
    <property type="project" value="UniProtKB-SubCell"/>
</dbReference>
<evidence type="ECO:0000313" key="8">
    <source>
        <dbReference type="Proteomes" id="UP000037179"/>
    </source>
</evidence>
<accession>A0A0B8NA86</accession>